<dbReference type="SUPFAM" id="SSF55486">
    <property type="entry name" value="Metalloproteases ('zincins'), catalytic domain"/>
    <property type="match status" value="1"/>
</dbReference>
<comment type="cofactor">
    <cofactor evidence="1">
        <name>Zn(2+)</name>
        <dbReference type="ChEBI" id="CHEBI:29105"/>
    </cofactor>
</comment>
<dbReference type="PANTHER" id="PTHR37016:SF3">
    <property type="entry name" value="NEUTRAL PROTEASE 2-RELATED"/>
    <property type="match status" value="1"/>
</dbReference>
<dbReference type="EMBL" id="CDHN01000001">
    <property type="protein sequence ID" value="CEJ79803.1"/>
    <property type="molecule type" value="Genomic_DNA"/>
</dbReference>
<keyword evidence="11" id="KW-1185">Reference proteome</keyword>
<dbReference type="GO" id="GO:0046872">
    <property type="term" value="F:metal ion binding"/>
    <property type="evidence" value="ECO:0007669"/>
    <property type="project" value="UniProtKB-KW"/>
</dbReference>
<dbReference type="InterPro" id="IPR050414">
    <property type="entry name" value="Fungal_M35_metalloproteases"/>
</dbReference>
<keyword evidence="3" id="KW-0645">Protease</keyword>
<evidence type="ECO:0000256" key="2">
    <source>
        <dbReference type="ARBA" id="ARBA00010279"/>
    </source>
</evidence>
<feature type="signal peptide" evidence="8">
    <location>
        <begin position="1"/>
        <end position="16"/>
    </location>
</feature>
<evidence type="ECO:0000256" key="8">
    <source>
        <dbReference type="SAM" id="SignalP"/>
    </source>
</evidence>
<gene>
    <name evidence="10" type="ORF">VHEMI00022</name>
</gene>
<dbReference type="PANTHER" id="PTHR37016">
    <property type="match status" value="1"/>
</dbReference>
<dbReference type="OrthoDB" id="412874at2759"/>
<evidence type="ECO:0000313" key="11">
    <source>
        <dbReference type="Proteomes" id="UP000039046"/>
    </source>
</evidence>
<evidence type="ECO:0000256" key="6">
    <source>
        <dbReference type="ARBA" id="ARBA00022833"/>
    </source>
</evidence>
<proteinExistence type="inferred from homology"/>
<dbReference type="Gene3D" id="3.40.390.10">
    <property type="entry name" value="Collagenase (Catalytic Domain)"/>
    <property type="match status" value="1"/>
</dbReference>
<dbReference type="Pfam" id="PF14521">
    <property type="entry name" value="Aspzincin_M35"/>
    <property type="match status" value="1"/>
</dbReference>
<feature type="domain" description="Lysine-specific metallo-endopeptidase" evidence="9">
    <location>
        <begin position="90"/>
        <end position="201"/>
    </location>
</feature>
<dbReference type="InterPro" id="IPR029463">
    <property type="entry name" value="Lys_MEP"/>
</dbReference>
<accession>A0A0A1SI38</accession>
<evidence type="ECO:0000259" key="9">
    <source>
        <dbReference type="Pfam" id="PF14521"/>
    </source>
</evidence>
<protein>
    <recommendedName>
        <fullName evidence="9">Lysine-specific metallo-endopeptidase domain-containing protein</fullName>
    </recommendedName>
</protein>
<keyword evidence="4" id="KW-0479">Metal-binding</keyword>
<keyword evidence="6" id="KW-0862">Zinc</keyword>
<keyword evidence="5" id="KW-0378">Hydrolase</keyword>
<dbReference type="AlphaFoldDB" id="A0A0A1SI38"/>
<evidence type="ECO:0000313" key="10">
    <source>
        <dbReference type="EMBL" id="CEJ79803.1"/>
    </source>
</evidence>
<evidence type="ECO:0000256" key="5">
    <source>
        <dbReference type="ARBA" id="ARBA00022801"/>
    </source>
</evidence>
<dbReference type="HOGENOM" id="CLU_1240892_0_0_1"/>
<organism evidence="10 11">
    <name type="scientific">[Torrubiella] hemipterigena</name>
    <dbReference type="NCBI Taxonomy" id="1531966"/>
    <lineage>
        <taxon>Eukaryota</taxon>
        <taxon>Fungi</taxon>
        <taxon>Dikarya</taxon>
        <taxon>Ascomycota</taxon>
        <taxon>Pezizomycotina</taxon>
        <taxon>Sordariomycetes</taxon>
        <taxon>Hypocreomycetidae</taxon>
        <taxon>Hypocreales</taxon>
        <taxon>Clavicipitaceae</taxon>
        <taxon>Clavicipitaceae incertae sedis</taxon>
        <taxon>'Torrubiella' clade</taxon>
    </lineage>
</organism>
<evidence type="ECO:0000256" key="3">
    <source>
        <dbReference type="ARBA" id="ARBA00022670"/>
    </source>
</evidence>
<evidence type="ECO:0000256" key="4">
    <source>
        <dbReference type="ARBA" id="ARBA00022723"/>
    </source>
</evidence>
<dbReference type="GO" id="GO:0006508">
    <property type="term" value="P:proteolysis"/>
    <property type="evidence" value="ECO:0007669"/>
    <property type="project" value="UniProtKB-KW"/>
</dbReference>
<feature type="chain" id="PRO_5001978719" description="Lysine-specific metallo-endopeptidase domain-containing protein" evidence="8">
    <location>
        <begin position="17"/>
        <end position="223"/>
    </location>
</feature>
<sequence>MRYQLLTAALCSLAVARTPFPGIPPSGSWSLSGGLNGGTFSEYKPFVESRSVVDQQSCALLQKPLEVAFQDCRTYAKKAERIALTAPSPLLHNFFGKSDDATRQKIASVFRAVELECSTLDRGYMKVFCNVELCYSTEITHMVAYNDVTKTTFVRYCPLLFSSFDTRSRGAECEHRDWPLIGTTVMHNAMLTAQVFDPMDWNMGKWADYINFAVGNCEFEDPL</sequence>
<evidence type="ECO:0000256" key="7">
    <source>
        <dbReference type="ARBA" id="ARBA00023049"/>
    </source>
</evidence>
<dbReference type="InterPro" id="IPR024079">
    <property type="entry name" value="MetalloPept_cat_dom_sf"/>
</dbReference>
<keyword evidence="8" id="KW-0732">Signal</keyword>
<reference evidence="10 11" key="1">
    <citation type="journal article" date="2015" name="Genome Announc.">
        <title>Draft Genome Sequence and Gene Annotation of the Entomopathogenic Fungus Verticillium hemipterigenum.</title>
        <authorList>
            <person name="Horn F."/>
            <person name="Habel A."/>
            <person name="Scharf D.H."/>
            <person name="Dworschak J."/>
            <person name="Brakhage A.A."/>
            <person name="Guthke R."/>
            <person name="Hertweck C."/>
            <person name="Linde J."/>
        </authorList>
    </citation>
    <scope>NUCLEOTIDE SEQUENCE [LARGE SCALE GENOMIC DNA]</scope>
</reference>
<comment type="similarity">
    <text evidence="2">Belongs to the peptidase M35 family.</text>
</comment>
<dbReference type="GO" id="GO:0004222">
    <property type="term" value="F:metalloendopeptidase activity"/>
    <property type="evidence" value="ECO:0007669"/>
    <property type="project" value="InterPro"/>
</dbReference>
<evidence type="ECO:0000256" key="1">
    <source>
        <dbReference type="ARBA" id="ARBA00001947"/>
    </source>
</evidence>
<name>A0A0A1SI38_9HYPO</name>
<dbReference type="Proteomes" id="UP000039046">
    <property type="component" value="Unassembled WGS sequence"/>
</dbReference>
<keyword evidence="7" id="KW-0482">Metalloprotease</keyword>